<organism evidence="2 3">
    <name type="scientific">Amycolatopsis samaneae</name>
    <dbReference type="NCBI Taxonomy" id="664691"/>
    <lineage>
        <taxon>Bacteria</taxon>
        <taxon>Bacillati</taxon>
        <taxon>Actinomycetota</taxon>
        <taxon>Actinomycetes</taxon>
        <taxon>Pseudonocardiales</taxon>
        <taxon>Pseudonocardiaceae</taxon>
        <taxon>Amycolatopsis</taxon>
    </lineage>
</organism>
<feature type="transmembrane region" description="Helical" evidence="1">
    <location>
        <begin position="70"/>
        <end position="91"/>
    </location>
</feature>
<evidence type="ECO:0000313" key="3">
    <source>
        <dbReference type="Proteomes" id="UP001597419"/>
    </source>
</evidence>
<proteinExistence type="predicted"/>
<protein>
    <recommendedName>
        <fullName evidence="4">Integral membrane protein</fullName>
    </recommendedName>
</protein>
<sequence length="197" mass="22202">MEAVRRYFRNERRAFASIILLLRRRKDVPADGVALPYSGPRTPMLIVFAVVSLVETGLLFLIDLGIVTDLVLLVLGLYSVLFVFGVFAASVTRPHVVSPREVWIRAGAFYDVRVPLADVLTLRRHKQTHPPTVRPFTGDELIMHEDYDTNLVLELREPVTVTRPLGGTESVRVIRYYAEDPDVAVRAFDGFTPRQAA</sequence>
<evidence type="ECO:0008006" key="4">
    <source>
        <dbReference type="Google" id="ProtNLM"/>
    </source>
</evidence>
<keyword evidence="1" id="KW-1133">Transmembrane helix</keyword>
<dbReference type="Proteomes" id="UP001597419">
    <property type="component" value="Unassembled WGS sequence"/>
</dbReference>
<dbReference type="EMBL" id="JBHUKU010000008">
    <property type="protein sequence ID" value="MFD2460141.1"/>
    <property type="molecule type" value="Genomic_DNA"/>
</dbReference>
<comment type="caution">
    <text evidence="2">The sequence shown here is derived from an EMBL/GenBank/DDBJ whole genome shotgun (WGS) entry which is preliminary data.</text>
</comment>
<dbReference type="RefSeq" id="WP_345398461.1">
    <property type="nucleotide sequence ID" value="NZ_BAABHG010000009.1"/>
</dbReference>
<keyword evidence="3" id="KW-1185">Reference proteome</keyword>
<feature type="transmembrane region" description="Helical" evidence="1">
    <location>
        <begin position="45"/>
        <end position="64"/>
    </location>
</feature>
<keyword evidence="1" id="KW-0472">Membrane</keyword>
<name>A0ABW5GF30_9PSEU</name>
<accession>A0ABW5GF30</accession>
<evidence type="ECO:0000313" key="2">
    <source>
        <dbReference type="EMBL" id="MFD2460141.1"/>
    </source>
</evidence>
<gene>
    <name evidence="2" type="ORF">ACFSYJ_16125</name>
</gene>
<evidence type="ECO:0000256" key="1">
    <source>
        <dbReference type="SAM" id="Phobius"/>
    </source>
</evidence>
<reference evidence="3" key="1">
    <citation type="journal article" date="2019" name="Int. J. Syst. Evol. Microbiol.">
        <title>The Global Catalogue of Microorganisms (GCM) 10K type strain sequencing project: providing services to taxonomists for standard genome sequencing and annotation.</title>
        <authorList>
            <consortium name="The Broad Institute Genomics Platform"/>
            <consortium name="The Broad Institute Genome Sequencing Center for Infectious Disease"/>
            <person name="Wu L."/>
            <person name="Ma J."/>
        </authorList>
    </citation>
    <scope>NUCLEOTIDE SEQUENCE [LARGE SCALE GENOMIC DNA]</scope>
    <source>
        <strain evidence="3">CGMCC 4.7643</strain>
    </source>
</reference>
<keyword evidence="1" id="KW-0812">Transmembrane</keyword>